<reference evidence="4" key="1">
    <citation type="submission" date="2022-07" db="EMBL/GenBank/DDBJ databases">
        <title>Phylogenomic reconstructions and comparative analyses of Kickxellomycotina fungi.</title>
        <authorList>
            <person name="Reynolds N.K."/>
            <person name="Stajich J.E."/>
            <person name="Barry K."/>
            <person name="Grigoriev I.V."/>
            <person name="Crous P."/>
            <person name="Smith M.E."/>
        </authorList>
    </citation>
    <scope>NUCLEOTIDE SEQUENCE</scope>
    <source>
        <strain evidence="4">RSA 1196</strain>
    </source>
</reference>
<dbReference type="NCBIfam" id="TIGR00685">
    <property type="entry name" value="T6PP"/>
    <property type="match status" value="1"/>
</dbReference>
<dbReference type="Pfam" id="PF00982">
    <property type="entry name" value="Glyco_transf_20"/>
    <property type="match status" value="1"/>
</dbReference>
<sequence>MEGRVLVVSMFSPYTVDIADDHPTSGHRRRPSTQVVRRLSMRNKGRKQFSSEAQLSLGKTFSQSLRTQGSSSKKDLLPQVTKGKTFGTSQEVPIRNQSGFARAATSSTALASAADLFGNNHQALTSDSDIPPLALELGQSATSLTFSKQATVRTAFQDSFRQDTVSGTAKGANFPAEPAEHTRSYSVPGPLPQRYDLDTTRGGATSTPPGKDGVQPFTIDLLNIGNIGLFNAINACPRTARNRLFVGTLGVSTDHVNKATRHAIASQLHQNYDTFPVFVTDQEMEGHYNQFCKQALWPMFHYILPEYPKVMGWEHEAWEACLAVNRKFAEAIVRVYREGDIIWVNDYHLMLLPSMLRQQLPNCKIGFFLHVPFPSSEIFRCLHVRKLILSGLLMGAGLIGFQTYSFARHFIHTCSRILSYDTSPKGIHLPNSDVSVGIFPIGIDPDALKAKKNKPEVREMATFLREKYAGKKVIIGRDKLDHVKGVRQKLLAFENFLVRYPEWHGKVVLIQIALSTTEENELQTHVSDVVGRINSRFGSIAYQPVVFLHQDIPFEQYLALLTFADAFISTSLRDGMNLTSHEYIICQEQNHNPLIISEFAGTYGLLGAAAIRVNPWDVTETAEAMLEALTMSEEERTVRWRELYRHVTTNTARSWVESFLDDLDKAYGDIHDRHDTILPRLNSDQLLPFYQQAQQRLLLFHYGGGLISAEHQSGPVQSDPEVIAARNMLTELTSDPCNIVYVMSGRTVKILQDHLGGLDDLGLIAENGCFIKHPHRQDWENHTQPQDIAQWQEPVLEILRYYMERTPGSWIEEKDVALVWHYNNVDNEAYGDWQAGECKNHIEDAVAASYPIHVLSGDKSIEVTTNDTSKALAVQRILDTSHCAKVDFILAVGNDRGDEEVFRLVQRHPHHPHHATSLSLKSSSPTVPADLPATVPSQASPPPSCSIGLSPTSITSSHSDDEGIAPAVFTCVVGNAHIKAQYHAVDTHTVVECLQNLVKESPPR</sequence>
<dbReference type="InterPro" id="IPR023214">
    <property type="entry name" value="HAD_sf"/>
</dbReference>
<evidence type="ECO:0000256" key="2">
    <source>
        <dbReference type="ARBA" id="ARBA00006330"/>
    </source>
</evidence>
<dbReference type="PANTHER" id="PTHR10788">
    <property type="entry name" value="TREHALOSE-6-PHOSPHATE SYNTHASE"/>
    <property type="match status" value="1"/>
</dbReference>
<comment type="similarity">
    <text evidence="1">In the N-terminal section; belongs to the glycosyltransferase 20 family.</text>
</comment>
<dbReference type="Gene3D" id="3.30.70.1020">
    <property type="entry name" value="Trehalose-6-phosphate phosphatase related protein, domain 2"/>
    <property type="match status" value="1"/>
</dbReference>
<feature type="compositionally biased region" description="Polar residues" evidence="3">
    <location>
        <begin position="947"/>
        <end position="957"/>
    </location>
</feature>
<feature type="compositionally biased region" description="Polar residues" evidence="3">
    <location>
        <begin position="916"/>
        <end position="926"/>
    </location>
</feature>
<dbReference type="AlphaFoldDB" id="A0A9W8AVZ7"/>
<organism evidence="4 5">
    <name type="scientific">Dispira parvispora</name>
    <dbReference type="NCBI Taxonomy" id="1520584"/>
    <lineage>
        <taxon>Eukaryota</taxon>
        <taxon>Fungi</taxon>
        <taxon>Fungi incertae sedis</taxon>
        <taxon>Zoopagomycota</taxon>
        <taxon>Kickxellomycotina</taxon>
        <taxon>Dimargaritomycetes</taxon>
        <taxon>Dimargaritales</taxon>
        <taxon>Dimargaritaceae</taxon>
        <taxon>Dispira</taxon>
    </lineage>
</organism>
<feature type="region of interest" description="Disordered" evidence="3">
    <location>
        <begin position="167"/>
        <end position="191"/>
    </location>
</feature>
<dbReference type="EMBL" id="JANBPY010000132">
    <property type="protein sequence ID" value="KAJ1968824.1"/>
    <property type="molecule type" value="Genomic_DNA"/>
</dbReference>
<evidence type="ECO:0000256" key="3">
    <source>
        <dbReference type="SAM" id="MobiDB-lite"/>
    </source>
</evidence>
<dbReference type="InterPro" id="IPR006379">
    <property type="entry name" value="HAD-SF_hydro_IIB"/>
</dbReference>
<keyword evidence="5" id="KW-1185">Reference proteome</keyword>
<dbReference type="CDD" id="cd03788">
    <property type="entry name" value="GT20_TPS"/>
    <property type="match status" value="1"/>
</dbReference>
<comment type="caution">
    <text evidence="4">The sequence shown here is derived from an EMBL/GenBank/DDBJ whole genome shotgun (WGS) entry which is preliminary data.</text>
</comment>
<name>A0A9W8AVZ7_9FUNG</name>
<dbReference type="Gene3D" id="3.40.50.2000">
    <property type="entry name" value="Glycogen Phosphorylase B"/>
    <property type="match status" value="2"/>
</dbReference>
<dbReference type="InterPro" id="IPR001830">
    <property type="entry name" value="Glyco_trans_20"/>
</dbReference>
<feature type="region of interest" description="Disordered" evidence="3">
    <location>
        <begin position="912"/>
        <end position="959"/>
    </location>
</feature>
<dbReference type="SUPFAM" id="SSF53756">
    <property type="entry name" value="UDP-Glycosyltransferase/glycogen phosphorylase"/>
    <property type="match status" value="1"/>
</dbReference>
<dbReference type="FunFam" id="3.40.50.2000:FF:000036">
    <property type="entry name" value="Alpha,alpha-trehalose-phosphate synthase subunit Tps2"/>
    <property type="match status" value="1"/>
</dbReference>
<dbReference type="GO" id="GO:0003825">
    <property type="term" value="F:alpha,alpha-trehalose-phosphate synthase (UDP-forming) activity"/>
    <property type="evidence" value="ECO:0007669"/>
    <property type="project" value="TreeGrafter"/>
</dbReference>
<dbReference type="Gene3D" id="3.40.50.1000">
    <property type="entry name" value="HAD superfamily/HAD-like"/>
    <property type="match status" value="1"/>
</dbReference>
<evidence type="ECO:0000313" key="4">
    <source>
        <dbReference type="EMBL" id="KAJ1968824.1"/>
    </source>
</evidence>
<dbReference type="FunFam" id="3.30.70.1020:FF:000001">
    <property type="entry name" value="Alpha,alpha-trehalose-phosphate synthase [UDP-forming] 1"/>
    <property type="match status" value="1"/>
</dbReference>
<dbReference type="GO" id="GO:0005829">
    <property type="term" value="C:cytosol"/>
    <property type="evidence" value="ECO:0007669"/>
    <property type="project" value="TreeGrafter"/>
</dbReference>
<dbReference type="OrthoDB" id="755951at2759"/>
<dbReference type="SUPFAM" id="SSF56784">
    <property type="entry name" value="HAD-like"/>
    <property type="match status" value="1"/>
</dbReference>
<dbReference type="GO" id="GO:0005946">
    <property type="term" value="C:alpha,alpha-trehalose-phosphate synthase complex (UDP-forming)"/>
    <property type="evidence" value="ECO:0007669"/>
    <property type="project" value="TreeGrafter"/>
</dbReference>
<dbReference type="InterPro" id="IPR003337">
    <property type="entry name" value="Trehalose_PPase"/>
</dbReference>
<comment type="similarity">
    <text evidence="2">In the C-terminal section; belongs to the trehalose phosphatase family.</text>
</comment>
<accession>A0A9W8AVZ7</accession>
<dbReference type="NCBIfam" id="TIGR01484">
    <property type="entry name" value="HAD-SF-IIB"/>
    <property type="match status" value="1"/>
</dbReference>
<dbReference type="InterPro" id="IPR036412">
    <property type="entry name" value="HAD-like_sf"/>
</dbReference>
<proteinExistence type="inferred from homology"/>
<gene>
    <name evidence="4" type="primary">TPS3</name>
    <name evidence="4" type="ORF">IWQ62_001012</name>
</gene>
<dbReference type="Proteomes" id="UP001150925">
    <property type="component" value="Unassembled WGS sequence"/>
</dbReference>
<evidence type="ECO:0000256" key="1">
    <source>
        <dbReference type="ARBA" id="ARBA00005409"/>
    </source>
</evidence>
<dbReference type="GO" id="GO:0004805">
    <property type="term" value="F:trehalose-phosphatase activity"/>
    <property type="evidence" value="ECO:0007669"/>
    <property type="project" value="TreeGrafter"/>
</dbReference>
<dbReference type="Pfam" id="PF02358">
    <property type="entry name" value="Trehalose_PPase"/>
    <property type="match status" value="1"/>
</dbReference>
<dbReference type="PANTHER" id="PTHR10788:SF15">
    <property type="entry name" value="TREHALOSE SYNTHASE COMPLEX REGULATORY SUBUNIT TPS3-RELATED"/>
    <property type="match status" value="1"/>
</dbReference>
<evidence type="ECO:0000313" key="5">
    <source>
        <dbReference type="Proteomes" id="UP001150925"/>
    </source>
</evidence>
<protein>
    <submittedName>
        <fullName evidence="4">Trehalose-6-P synthase/phosphatase complex subunit</fullName>
    </submittedName>
</protein>
<dbReference type="GO" id="GO:0005992">
    <property type="term" value="P:trehalose biosynthetic process"/>
    <property type="evidence" value="ECO:0007669"/>
    <property type="project" value="InterPro"/>
</dbReference>